<name>A0ABW2H7A1_9ACTN</name>
<evidence type="ECO:0000313" key="2">
    <source>
        <dbReference type="Proteomes" id="UP001596392"/>
    </source>
</evidence>
<sequence>MDHRQLLAIVEHPSAPNALRCYYDGWTGRRFESLGLLDGADPDPDEFTAVDIVAVSLLSVNVPAEASIGLLEGDLGRRGAALLRNIPTTVDLGTDDAGPLLSETSEATRVWKELTEQRGIGSVIAGKLLARKRPRLIPIYDAVVGCVLSPPQHEFWTWLHQQLQTDGGVLRDRLHKLRTDADLPEHVSAIRVLDVVAWMFHRRAHINGACPGFDLADVPLQPDCAAWRA</sequence>
<keyword evidence="2" id="KW-1185">Reference proteome</keyword>
<comment type="caution">
    <text evidence="1">The sequence shown here is derived from an EMBL/GenBank/DDBJ whole genome shotgun (WGS) entry which is preliminary data.</text>
</comment>
<accession>A0ABW2H7A1</accession>
<dbReference type="Proteomes" id="UP001596392">
    <property type="component" value="Unassembled WGS sequence"/>
</dbReference>
<dbReference type="Pfam" id="PF19827">
    <property type="entry name" value="DUF6308"/>
    <property type="match status" value="1"/>
</dbReference>
<proteinExistence type="predicted"/>
<dbReference type="RefSeq" id="WP_376810337.1">
    <property type="nucleotide sequence ID" value="NZ_JBHTAC010000060.1"/>
</dbReference>
<evidence type="ECO:0000313" key="1">
    <source>
        <dbReference type="EMBL" id="MFC7247617.1"/>
    </source>
</evidence>
<gene>
    <name evidence="1" type="ORF">ACFQO7_34575</name>
</gene>
<reference evidence="2" key="1">
    <citation type="journal article" date="2019" name="Int. J. Syst. Evol. Microbiol.">
        <title>The Global Catalogue of Microorganisms (GCM) 10K type strain sequencing project: providing services to taxonomists for standard genome sequencing and annotation.</title>
        <authorList>
            <consortium name="The Broad Institute Genomics Platform"/>
            <consortium name="The Broad Institute Genome Sequencing Center for Infectious Disease"/>
            <person name="Wu L."/>
            <person name="Ma J."/>
        </authorList>
    </citation>
    <scope>NUCLEOTIDE SEQUENCE [LARGE SCALE GENOMIC DNA]</scope>
    <source>
        <strain evidence="2">CGMCC 1.9106</strain>
    </source>
</reference>
<protein>
    <submittedName>
        <fullName evidence="1">DUF6308 family protein</fullName>
    </submittedName>
</protein>
<dbReference type="EMBL" id="JBHTAC010000060">
    <property type="protein sequence ID" value="MFC7247617.1"/>
    <property type="molecule type" value="Genomic_DNA"/>
</dbReference>
<dbReference type="InterPro" id="IPR046275">
    <property type="entry name" value="DUF6308"/>
</dbReference>
<organism evidence="1 2">
    <name type="scientific">Catellatospora aurea</name>
    <dbReference type="NCBI Taxonomy" id="1337874"/>
    <lineage>
        <taxon>Bacteria</taxon>
        <taxon>Bacillati</taxon>
        <taxon>Actinomycetota</taxon>
        <taxon>Actinomycetes</taxon>
        <taxon>Micromonosporales</taxon>
        <taxon>Micromonosporaceae</taxon>
        <taxon>Catellatospora</taxon>
    </lineage>
</organism>